<dbReference type="PIRSF" id="PIRSF000126">
    <property type="entry name" value="11-beta-HSD1"/>
    <property type="match status" value="1"/>
</dbReference>
<keyword evidence="5" id="KW-1185">Reference proteome</keyword>
<dbReference type="Proteomes" id="UP000187209">
    <property type="component" value="Unassembled WGS sequence"/>
</dbReference>
<keyword evidence="3" id="KW-0472">Membrane</keyword>
<name>A0A1R2AV63_9CILI</name>
<dbReference type="InterPro" id="IPR002347">
    <property type="entry name" value="SDR_fam"/>
</dbReference>
<sequence>MCIFILEWVFFLIALRWISGLCFELYDMKKALSRKSNINKYNRGWALITASTDGIGLGFAEELAKKGFNIIQVSRNPTKMQDIARRLKINYLVDVINIKFDFQGALQNPIKNYLAIYEEIKDFDISIIINNIGSTSVGFLKSQEALIMQNSLNLWPITMLTRLILPILQRREKGGGIINISSISSVKSLALKGMALYAAGKAYGKAMSYILDIESNSKVDILCLTPGWVDTPLTKPFGNKRNRLITPNELACEALKQLGNVTCSFGHHNHWLGYYETQFVVLKNHIKNIFYYKS</sequence>
<dbReference type="SUPFAM" id="SSF51735">
    <property type="entry name" value="NAD(P)-binding Rossmann-fold domains"/>
    <property type="match status" value="1"/>
</dbReference>
<dbReference type="GO" id="GO:0016491">
    <property type="term" value="F:oxidoreductase activity"/>
    <property type="evidence" value="ECO:0007669"/>
    <property type="project" value="UniProtKB-KW"/>
</dbReference>
<proteinExistence type="inferred from homology"/>
<dbReference type="PANTHER" id="PTHR43899:SF13">
    <property type="entry name" value="RH59310P"/>
    <property type="match status" value="1"/>
</dbReference>
<keyword evidence="3" id="KW-0812">Transmembrane</keyword>
<accession>A0A1R2AV63</accession>
<protein>
    <submittedName>
        <fullName evidence="4">Uncharacterized protein</fullName>
    </submittedName>
</protein>
<evidence type="ECO:0000313" key="5">
    <source>
        <dbReference type="Proteomes" id="UP000187209"/>
    </source>
</evidence>
<evidence type="ECO:0000256" key="1">
    <source>
        <dbReference type="ARBA" id="ARBA00006484"/>
    </source>
</evidence>
<evidence type="ECO:0000313" key="4">
    <source>
        <dbReference type="EMBL" id="OMJ68421.1"/>
    </source>
</evidence>
<comment type="caution">
    <text evidence="4">The sequence shown here is derived from an EMBL/GenBank/DDBJ whole genome shotgun (WGS) entry which is preliminary data.</text>
</comment>
<comment type="similarity">
    <text evidence="1">Belongs to the short-chain dehydrogenases/reductases (SDR) family.</text>
</comment>
<gene>
    <name evidence="4" type="ORF">SteCoe_34130</name>
</gene>
<keyword evidence="2" id="KW-0560">Oxidoreductase</keyword>
<dbReference type="OrthoDB" id="418498at2759"/>
<evidence type="ECO:0000256" key="2">
    <source>
        <dbReference type="ARBA" id="ARBA00023002"/>
    </source>
</evidence>
<dbReference type="InterPro" id="IPR051019">
    <property type="entry name" value="VLCFA-Steroid_DH"/>
</dbReference>
<dbReference type="EMBL" id="MPUH01001333">
    <property type="protein sequence ID" value="OMJ68421.1"/>
    <property type="molecule type" value="Genomic_DNA"/>
</dbReference>
<dbReference type="Gene3D" id="3.40.50.720">
    <property type="entry name" value="NAD(P)-binding Rossmann-like Domain"/>
    <property type="match status" value="1"/>
</dbReference>
<organism evidence="4 5">
    <name type="scientific">Stentor coeruleus</name>
    <dbReference type="NCBI Taxonomy" id="5963"/>
    <lineage>
        <taxon>Eukaryota</taxon>
        <taxon>Sar</taxon>
        <taxon>Alveolata</taxon>
        <taxon>Ciliophora</taxon>
        <taxon>Postciliodesmatophora</taxon>
        <taxon>Heterotrichea</taxon>
        <taxon>Heterotrichida</taxon>
        <taxon>Stentoridae</taxon>
        <taxon>Stentor</taxon>
    </lineage>
</organism>
<dbReference type="Pfam" id="PF00106">
    <property type="entry name" value="adh_short"/>
    <property type="match status" value="1"/>
</dbReference>
<evidence type="ECO:0000256" key="3">
    <source>
        <dbReference type="SAM" id="Phobius"/>
    </source>
</evidence>
<keyword evidence="3" id="KW-1133">Transmembrane helix</keyword>
<dbReference type="AlphaFoldDB" id="A0A1R2AV63"/>
<dbReference type="InterPro" id="IPR036291">
    <property type="entry name" value="NAD(P)-bd_dom_sf"/>
</dbReference>
<reference evidence="4 5" key="1">
    <citation type="submission" date="2016-11" db="EMBL/GenBank/DDBJ databases">
        <title>The macronuclear genome of Stentor coeruleus: a giant cell with tiny introns.</title>
        <authorList>
            <person name="Slabodnick M."/>
            <person name="Ruby J.G."/>
            <person name="Reiff S.B."/>
            <person name="Swart E.C."/>
            <person name="Gosai S."/>
            <person name="Prabakaran S."/>
            <person name="Witkowska E."/>
            <person name="Larue G.E."/>
            <person name="Fisher S."/>
            <person name="Freeman R.M."/>
            <person name="Gunawardena J."/>
            <person name="Chu W."/>
            <person name="Stover N.A."/>
            <person name="Gregory B.D."/>
            <person name="Nowacki M."/>
            <person name="Derisi J."/>
            <person name="Roy S.W."/>
            <person name="Marshall W.F."/>
            <person name="Sood P."/>
        </authorList>
    </citation>
    <scope>NUCLEOTIDE SEQUENCE [LARGE SCALE GENOMIC DNA]</scope>
    <source>
        <strain evidence="4">WM001</strain>
    </source>
</reference>
<dbReference type="PANTHER" id="PTHR43899">
    <property type="entry name" value="RH59310P"/>
    <property type="match status" value="1"/>
</dbReference>
<dbReference type="PRINTS" id="PR00081">
    <property type="entry name" value="GDHRDH"/>
</dbReference>
<feature type="transmembrane region" description="Helical" evidence="3">
    <location>
        <begin position="6"/>
        <end position="26"/>
    </location>
</feature>